<feature type="transmembrane region" description="Helical" evidence="6">
    <location>
        <begin position="220"/>
        <end position="238"/>
    </location>
</feature>
<dbReference type="GO" id="GO:0022857">
    <property type="term" value="F:transmembrane transporter activity"/>
    <property type="evidence" value="ECO:0007669"/>
    <property type="project" value="InterPro"/>
</dbReference>
<feature type="transmembrane region" description="Helical" evidence="6">
    <location>
        <begin position="71"/>
        <end position="92"/>
    </location>
</feature>
<dbReference type="AlphaFoldDB" id="A0AAI8GSY6"/>
<feature type="transmembrane region" description="Helical" evidence="6">
    <location>
        <begin position="258"/>
        <end position="283"/>
    </location>
</feature>
<evidence type="ECO:0000313" key="9">
    <source>
        <dbReference type="Proteomes" id="UP000197058"/>
    </source>
</evidence>
<feature type="transmembrane region" description="Helical" evidence="6">
    <location>
        <begin position="419"/>
        <end position="438"/>
    </location>
</feature>
<evidence type="ECO:0000256" key="2">
    <source>
        <dbReference type="ARBA" id="ARBA00022448"/>
    </source>
</evidence>
<feature type="transmembrane region" description="Helical" evidence="6">
    <location>
        <begin position="295"/>
        <end position="315"/>
    </location>
</feature>
<proteinExistence type="predicted"/>
<dbReference type="InterPro" id="IPR020846">
    <property type="entry name" value="MFS_dom"/>
</dbReference>
<evidence type="ECO:0000256" key="6">
    <source>
        <dbReference type="SAM" id="Phobius"/>
    </source>
</evidence>
<dbReference type="Proteomes" id="UP000197058">
    <property type="component" value="Chromosome"/>
</dbReference>
<dbReference type="InterPro" id="IPR036259">
    <property type="entry name" value="MFS_trans_sf"/>
</dbReference>
<dbReference type="GO" id="GO:0005886">
    <property type="term" value="C:plasma membrane"/>
    <property type="evidence" value="ECO:0007669"/>
    <property type="project" value="UniProtKB-SubCell"/>
</dbReference>
<feature type="transmembrane region" description="Helical" evidence="6">
    <location>
        <begin position="195"/>
        <end position="214"/>
    </location>
</feature>
<dbReference type="PANTHER" id="PTHR23501">
    <property type="entry name" value="MAJOR FACILITATOR SUPERFAMILY"/>
    <property type="match status" value="1"/>
</dbReference>
<dbReference type="PRINTS" id="PR01036">
    <property type="entry name" value="TCRTETB"/>
</dbReference>
<dbReference type="PANTHER" id="PTHR23501:SF191">
    <property type="entry name" value="VACUOLAR BASIC AMINO ACID TRANSPORTER 4"/>
    <property type="match status" value="1"/>
</dbReference>
<evidence type="ECO:0000313" key="8">
    <source>
        <dbReference type="EMBL" id="ASE33307.1"/>
    </source>
</evidence>
<evidence type="ECO:0000256" key="1">
    <source>
        <dbReference type="ARBA" id="ARBA00004651"/>
    </source>
</evidence>
<reference evidence="9" key="1">
    <citation type="submission" date="2017-06" db="EMBL/GenBank/DDBJ databases">
        <title>FDA dAtabase for Regulatory Grade micrObial Sequences (FDA-ARGOS): Supporting development and validation of Infectious Disease Dx tests.</title>
        <authorList>
            <person name="Goldberg B."/>
            <person name="Campos J."/>
            <person name="Tallon L."/>
            <person name="Sadzewicz L."/>
            <person name="Sengamalay N."/>
            <person name="Ott S."/>
            <person name="Godinez A."/>
            <person name="Nagaraj S."/>
            <person name="Vavikolanu K."/>
            <person name="Nadendla S."/>
            <person name="George J."/>
            <person name="Geyer C."/>
            <person name="Sichtig H."/>
        </authorList>
    </citation>
    <scope>NUCLEOTIDE SEQUENCE [LARGE SCALE GENOMIC DNA]</scope>
    <source>
        <strain evidence="9">FDAARGOS_285</strain>
    </source>
</reference>
<feature type="transmembrane region" description="Helical" evidence="6">
    <location>
        <begin position="385"/>
        <end position="407"/>
    </location>
</feature>
<keyword evidence="4 6" id="KW-1133">Transmembrane helix</keyword>
<dbReference type="KEGG" id="sscu:CEP64_01415"/>
<dbReference type="Gene3D" id="1.20.1250.20">
    <property type="entry name" value="MFS general substrate transporter like domains"/>
    <property type="match status" value="1"/>
</dbReference>
<dbReference type="RefSeq" id="WP_088592184.1">
    <property type="nucleotide sequence ID" value="NZ_CP022046.2"/>
</dbReference>
<dbReference type="EMBL" id="CP022046">
    <property type="protein sequence ID" value="ASE33307.1"/>
    <property type="molecule type" value="Genomic_DNA"/>
</dbReference>
<dbReference type="InterPro" id="IPR011701">
    <property type="entry name" value="MFS"/>
</dbReference>
<dbReference type="PROSITE" id="PS50850">
    <property type="entry name" value="MFS"/>
    <property type="match status" value="1"/>
</dbReference>
<dbReference type="SUPFAM" id="SSF103473">
    <property type="entry name" value="MFS general substrate transporter"/>
    <property type="match status" value="1"/>
</dbReference>
<evidence type="ECO:0000256" key="5">
    <source>
        <dbReference type="ARBA" id="ARBA00023136"/>
    </source>
</evidence>
<dbReference type="Pfam" id="PF07690">
    <property type="entry name" value="MFS_1"/>
    <property type="match status" value="1"/>
</dbReference>
<feature type="transmembrane region" description="Helical" evidence="6">
    <location>
        <begin position="44"/>
        <end position="64"/>
    </location>
</feature>
<dbReference type="Gene3D" id="1.20.1720.10">
    <property type="entry name" value="Multidrug resistance protein D"/>
    <property type="match status" value="1"/>
</dbReference>
<evidence type="ECO:0000256" key="3">
    <source>
        <dbReference type="ARBA" id="ARBA00022692"/>
    </source>
</evidence>
<feature type="transmembrane region" description="Helical" evidence="6">
    <location>
        <begin position="322"/>
        <end position="339"/>
    </location>
</feature>
<feature type="transmembrane region" description="Helical" evidence="6">
    <location>
        <begin position="133"/>
        <end position="151"/>
    </location>
</feature>
<dbReference type="NCBIfam" id="NF040895">
    <property type="entry name" value="MFS_effux_SdrM"/>
    <property type="match status" value="1"/>
</dbReference>
<feature type="transmembrane region" description="Helical" evidence="6">
    <location>
        <begin position="98"/>
        <end position="121"/>
    </location>
</feature>
<feature type="transmembrane region" description="Helical" evidence="6">
    <location>
        <begin position="345"/>
        <end position="364"/>
    </location>
</feature>
<protein>
    <submittedName>
        <fullName evidence="8">MFS transporter</fullName>
    </submittedName>
</protein>
<feature type="transmembrane region" description="Helical" evidence="6">
    <location>
        <begin position="163"/>
        <end position="183"/>
    </location>
</feature>
<keyword evidence="2" id="KW-0813">Transport</keyword>
<dbReference type="InterPro" id="IPR053573">
    <property type="entry name" value="MFS_Drug_Efflux_Pump"/>
</dbReference>
<name>A0AAI8GSY6_MAMSC</name>
<keyword evidence="3 6" id="KW-0812">Transmembrane</keyword>
<feature type="domain" description="Major facilitator superfamily (MFS) profile" evidence="7">
    <location>
        <begin position="7"/>
        <end position="443"/>
    </location>
</feature>
<organism evidence="8 9">
    <name type="scientific">Mammaliicoccus sciuri</name>
    <name type="common">Staphylococcus sciuri</name>
    <dbReference type="NCBI Taxonomy" id="1296"/>
    <lineage>
        <taxon>Bacteria</taxon>
        <taxon>Bacillati</taxon>
        <taxon>Bacillota</taxon>
        <taxon>Bacilli</taxon>
        <taxon>Bacillales</taxon>
        <taxon>Staphylococcaceae</taxon>
        <taxon>Mammaliicoccus</taxon>
    </lineage>
</organism>
<accession>A0AAI8GSY6</accession>
<evidence type="ECO:0000256" key="4">
    <source>
        <dbReference type="ARBA" id="ARBA00022989"/>
    </source>
</evidence>
<keyword evidence="5 6" id="KW-0472">Membrane</keyword>
<evidence type="ECO:0000259" key="7">
    <source>
        <dbReference type="PROSITE" id="PS50850"/>
    </source>
</evidence>
<comment type="subcellular location">
    <subcellularLocation>
        <location evidence="1">Cell membrane</location>
        <topology evidence="1">Multi-pass membrane protein</topology>
    </subcellularLocation>
</comment>
<gene>
    <name evidence="8" type="ORF">CEP64_01415</name>
</gene>
<sequence>MTKNKGIVLALVLIMFMSAIETSIVSLATPTMQKDFNIDTEVALIFTVYLIAVVFMTPIVGELVKRINIKLVVLLGISVFIIGSIFCGLSEMTHSFPLLVISRIIQGLGAGVMMTLGQVIPKLAFPIPRRYKVMGIVGSVWGISSIVGPLLGGAILESLNWSFLFYINVPIALVSMWLVIKYFNFEQEKVEKTKLDYKGLFIFYGVVASFLLIVAEHIPFIVRVICFILLVGFVVLLYKVETRMRNPFVPVEAFNRKIILVLFTDMIYSTMLMGYTIFMPIYLQNEQGFTPLQSGLIIFPMSVGWLFITFVLGRLDQLKLKLIYMLAFLAMFVGSFAILTGVEWIVIIPFAVFVMGVSFGTVYTKDVIVVQEEAPHHQLGSMMSIYTLFKTIGSTTGSLIVSSIYVLNISFLSYGVQNIMLYIMLVVIILTIIWATIFKEKRRKSF</sequence>